<organism evidence="1 2">
    <name type="scientific">Rhodococcus tukisamuensis</name>
    <dbReference type="NCBI Taxonomy" id="168276"/>
    <lineage>
        <taxon>Bacteria</taxon>
        <taxon>Bacillati</taxon>
        <taxon>Actinomycetota</taxon>
        <taxon>Actinomycetes</taxon>
        <taxon>Mycobacteriales</taxon>
        <taxon>Nocardiaceae</taxon>
        <taxon>Rhodococcus</taxon>
    </lineage>
</organism>
<name>A0A1G7DAQ9_9NOCA</name>
<evidence type="ECO:0000313" key="2">
    <source>
        <dbReference type="Proteomes" id="UP000199417"/>
    </source>
</evidence>
<gene>
    <name evidence="1" type="ORF">SAMN05444580_11887</name>
</gene>
<dbReference type="Pfam" id="PF10739">
    <property type="entry name" value="DUF2550"/>
    <property type="match status" value="1"/>
</dbReference>
<dbReference type="AlphaFoldDB" id="A0A1G7DAQ9"/>
<evidence type="ECO:0000313" key="1">
    <source>
        <dbReference type="EMBL" id="SDE48647.1"/>
    </source>
</evidence>
<sequence length="144" mass="15831">MTIGVTVLFVLVVLLGALVAAFVYRLSVLRRGGTAAILRVTPAAAGHGWRHGVIRYGENSLVFLKLSSLRPGPDIRLDRQGIELGERRGPRETEYDIMTDEILILSVVDGERSYEVALDRGALTAFLSWVESRPDGRSMRGRPA</sequence>
<keyword evidence="2" id="KW-1185">Reference proteome</keyword>
<protein>
    <recommendedName>
        <fullName evidence="3">DUF2550 domain-containing protein</fullName>
    </recommendedName>
</protein>
<evidence type="ECO:0008006" key="3">
    <source>
        <dbReference type="Google" id="ProtNLM"/>
    </source>
</evidence>
<accession>A0A1G7DAQ9</accession>
<dbReference type="Proteomes" id="UP000199417">
    <property type="component" value="Unassembled WGS sequence"/>
</dbReference>
<dbReference type="EMBL" id="FNAB01000018">
    <property type="protein sequence ID" value="SDE48647.1"/>
    <property type="molecule type" value="Genomic_DNA"/>
</dbReference>
<reference evidence="1 2" key="1">
    <citation type="submission" date="2016-10" db="EMBL/GenBank/DDBJ databases">
        <authorList>
            <person name="de Groot N.N."/>
        </authorList>
    </citation>
    <scope>NUCLEOTIDE SEQUENCE [LARGE SCALE GENOMIC DNA]</scope>
    <source>
        <strain evidence="1 2">JCM 11308</strain>
    </source>
</reference>
<dbReference type="STRING" id="168276.SAMN05444580_11887"/>
<dbReference type="InterPro" id="IPR019675">
    <property type="entry name" value="DUF2550"/>
</dbReference>
<proteinExistence type="predicted"/>